<feature type="region of interest" description="Disordered" evidence="4">
    <location>
        <begin position="1"/>
        <end position="132"/>
    </location>
</feature>
<dbReference type="AlphaFoldDB" id="A0A0F4YJG4"/>
<feature type="compositionally biased region" description="Basic residues" evidence="4">
    <location>
        <begin position="41"/>
        <end position="50"/>
    </location>
</feature>
<protein>
    <submittedName>
        <fullName evidence="5">Transcription factor TFIIIC complex subunit Tfc6</fullName>
    </submittedName>
</protein>
<evidence type="ECO:0000256" key="1">
    <source>
        <dbReference type="ARBA" id="ARBA00004123"/>
    </source>
</evidence>
<dbReference type="PANTHER" id="PTHR15052">
    <property type="entry name" value="RNA POLYMERASE III TRANSCRIPTION INITIATION FACTOR COMPLEX SUBUNIT"/>
    <property type="match status" value="1"/>
</dbReference>
<gene>
    <name evidence="5" type="ORF">T310_7604</name>
</gene>
<dbReference type="GeneID" id="25319875"/>
<organism evidence="5 6">
    <name type="scientific">Rasamsonia emersonii (strain ATCC 16479 / CBS 393.64 / IMI 116815)</name>
    <dbReference type="NCBI Taxonomy" id="1408163"/>
    <lineage>
        <taxon>Eukaryota</taxon>
        <taxon>Fungi</taxon>
        <taxon>Dikarya</taxon>
        <taxon>Ascomycota</taxon>
        <taxon>Pezizomycotina</taxon>
        <taxon>Eurotiomycetes</taxon>
        <taxon>Eurotiomycetidae</taxon>
        <taxon>Eurotiales</taxon>
        <taxon>Trichocomaceae</taxon>
        <taxon>Rasamsonia</taxon>
    </lineage>
</organism>
<dbReference type="Proteomes" id="UP000053958">
    <property type="component" value="Unassembled WGS sequence"/>
</dbReference>
<dbReference type="InterPro" id="IPR036322">
    <property type="entry name" value="WD40_repeat_dom_sf"/>
</dbReference>
<dbReference type="GO" id="GO:0005634">
    <property type="term" value="C:nucleus"/>
    <property type="evidence" value="ECO:0007669"/>
    <property type="project" value="UniProtKB-SubCell"/>
</dbReference>
<feature type="compositionally biased region" description="Basic residues" evidence="4">
    <location>
        <begin position="116"/>
        <end position="125"/>
    </location>
</feature>
<dbReference type="InterPro" id="IPR015943">
    <property type="entry name" value="WD40/YVTN_repeat-like_dom_sf"/>
</dbReference>
<evidence type="ECO:0000313" key="6">
    <source>
        <dbReference type="Proteomes" id="UP000053958"/>
    </source>
</evidence>
<name>A0A0F4YJG4_RASE3</name>
<dbReference type="RefSeq" id="XP_013325049.1">
    <property type="nucleotide sequence ID" value="XM_013469595.1"/>
</dbReference>
<keyword evidence="6" id="KW-1185">Reference proteome</keyword>
<reference evidence="5 6" key="1">
    <citation type="submission" date="2015-04" db="EMBL/GenBank/DDBJ databases">
        <authorList>
            <person name="Heijne W.H."/>
            <person name="Fedorova N.D."/>
            <person name="Nierman W.C."/>
            <person name="Vollebregt A.W."/>
            <person name="Zhao Z."/>
            <person name="Wu L."/>
            <person name="Kumar M."/>
            <person name="Stam H."/>
            <person name="van den Berg M.A."/>
            <person name="Pel H.J."/>
        </authorList>
    </citation>
    <scope>NUCLEOTIDE SEQUENCE [LARGE SCALE GENOMIC DNA]</scope>
    <source>
        <strain evidence="5 6">CBS 393.64</strain>
    </source>
</reference>
<evidence type="ECO:0000313" key="5">
    <source>
        <dbReference type="EMBL" id="KKA18437.1"/>
    </source>
</evidence>
<dbReference type="OrthoDB" id="4703at2759"/>
<dbReference type="GO" id="GO:0000127">
    <property type="term" value="C:transcription factor TFIIIC complex"/>
    <property type="evidence" value="ECO:0007669"/>
    <property type="project" value="TreeGrafter"/>
</dbReference>
<keyword evidence="2" id="KW-0804">Transcription</keyword>
<dbReference type="Gene3D" id="2.130.10.10">
    <property type="entry name" value="YVTN repeat-like/Quinoprotein amine dehydrogenase"/>
    <property type="match status" value="1"/>
</dbReference>
<dbReference type="GO" id="GO:0006383">
    <property type="term" value="P:transcription by RNA polymerase III"/>
    <property type="evidence" value="ECO:0007669"/>
    <property type="project" value="TreeGrafter"/>
</dbReference>
<dbReference type="STRING" id="1408163.A0A0F4YJG4"/>
<accession>A0A0F4YJG4</accession>
<feature type="compositionally biased region" description="Basic and acidic residues" evidence="4">
    <location>
        <begin position="64"/>
        <end position="75"/>
    </location>
</feature>
<proteinExistence type="predicted"/>
<comment type="caution">
    <text evidence="5">The sequence shown here is derived from an EMBL/GenBank/DDBJ whole genome shotgun (WGS) entry which is preliminary data.</text>
</comment>
<feature type="compositionally biased region" description="Acidic residues" evidence="4">
    <location>
        <begin position="91"/>
        <end position="106"/>
    </location>
</feature>
<dbReference type="EMBL" id="LASV01000455">
    <property type="protein sequence ID" value="KKA18437.1"/>
    <property type="molecule type" value="Genomic_DNA"/>
</dbReference>
<dbReference type="PANTHER" id="PTHR15052:SF2">
    <property type="entry name" value="GENERAL TRANSCRIPTION FACTOR 3C POLYPEPTIDE 2"/>
    <property type="match status" value="1"/>
</dbReference>
<keyword evidence="3" id="KW-0539">Nucleus</keyword>
<comment type="subcellular location">
    <subcellularLocation>
        <location evidence="1">Nucleus</location>
    </subcellularLocation>
</comment>
<feature type="region of interest" description="Disordered" evidence="4">
    <location>
        <begin position="280"/>
        <end position="323"/>
    </location>
</feature>
<dbReference type="InterPro" id="IPR052416">
    <property type="entry name" value="GTF3C_component"/>
</dbReference>
<sequence length="780" mass="87571">MPPARRPGRLDGARTKYTNDPFEAAGICADSASEDDISDRPRKRRGRGRKRQEDSSDEDFAETELGREEKLRSDESPDDEDAPLPGKINELDEGSEMFDDDEESLNEEAASVTKSRPSKKRRPVAFHRDETHNRGIWNPMEHVSKSMHLKLTFGTDDRDLLATIYGRDRWYRGIDSALPSRISLDEAESLGDYGPGKTFGVAGEDMEMEAMTGWDWYYDDNLGGRFRKRQRIESIDEQTARQRYLPRPQKREHTVIIGPVDNQKVFHLQQNECLDFGEAWNDSRPRKKRGRKRRDEDAEEAPPSVEAKEEPSEEPPVNQKRPREGWILNMGNKVQCLAWAPNQDGDTQYLAIAVPITEQQKDEHRVGGEPIGAPAFTPSEPYPAALQIWSFEASKDGGLTKSLDMSRKPKLRLVICTDWGDIRRIAWCPMARRRRDEDDKDGSHSLGLLAGIWGDGAVRVLDVKLGSISDSTEFCKDSRHPRLSNIAIPLLTKRTTDRLQSPAFYCKPPSTVSTAITWLSPSDIAVGCANGFVGIWSLASSCQTEPASDPSPYLYFPVHLTYITGIASGYPQHPHLLGTTSMDGQTRLTSILDPQKDVVDTNRMRLGSMHISYSPFLQAFLSNDENDFIRSLAVRRFYTTTTVGRMQSTVTALAPSSFWHPSGLIGCAGGSVVALNPLRRLLHSKDRHWHLTWFTQEWARGADPGKPNVSRFLDGFRAESVSLLRTMMGDRRIVNGVMAITIYDDENHITALAWNPNQRCAGWASAGMGSGLIRVEDLAI</sequence>
<dbReference type="SUPFAM" id="SSF50978">
    <property type="entry name" value="WD40 repeat-like"/>
    <property type="match status" value="1"/>
</dbReference>
<evidence type="ECO:0000256" key="2">
    <source>
        <dbReference type="ARBA" id="ARBA00023163"/>
    </source>
</evidence>
<evidence type="ECO:0000256" key="4">
    <source>
        <dbReference type="SAM" id="MobiDB-lite"/>
    </source>
</evidence>
<evidence type="ECO:0000256" key="3">
    <source>
        <dbReference type="ARBA" id="ARBA00023242"/>
    </source>
</evidence>